<dbReference type="SUPFAM" id="SSF50475">
    <property type="entry name" value="FMN-binding split barrel"/>
    <property type="match status" value="1"/>
</dbReference>
<feature type="domain" description="Flavin reductase like" evidence="1">
    <location>
        <begin position="93"/>
        <end position="193"/>
    </location>
</feature>
<evidence type="ECO:0000313" key="2">
    <source>
        <dbReference type="EMBL" id="KAJ3053605.1"/>
    </source>
</evidence>
<gene>
    <name evidence="2" type="ORF">HK097_003872</name>
</gene>
<evidence type="ECO:0000259" key="1">
    <source>
        <dbReference type="Pfam" id="PF01613"/>
    </source>
</evidence>
<dbReference type="Pfam" id="PF01613">
    <property type="entry name" value="Flavin_Reduct"/>
    <property type="match status" value="1"/>
</dbReference>
<comment type="caution">
    <text evidence="2">The sequence shown here is derived from an EMBL/GenBank/DDBJ whole genome shotgun (WGS) entry which is preliminary data.</text>
</comment>
<organism evidence="2 3">
    <name type="scientific">Rhizophlyctis rosea</name>
    <dbReference type="NCBI Taxonomy" id="64517"/>
    <lineage>
        <taxon>Eukaryota</taxon>
        <taxon>Fungi</taxon>
        <taxon>Fungi incertae sedis</taxon>
        <taxon>Chytridiomycota</taxon>
        <taxon>Chytridiomycota incertae sedis</taxon>
        <taxon>Chytridiomycetes</taxon>
        <taxon>Rhizophlyctidales</taxon>
        <taxon>Rhizophlyctidaceae</taxon>
        <taxon>Rhizophlyctis</taxon>
    </lineage>
</organism>
<dbReference type="EMBL" id="JADGJD010000195">
    <property type="protein sequence ID" value="KAJ3053605.1"/>
    <property type="molecule type" value="Genomic_DNA"/>
</dbReference>
<dbReference type="Gene3D" id="2.30.110.10">
    <property type="entry name" value="Electron Transport, Fmn-binding Protein, Chain A"/>
    <property type="match status" value="1"/>
</dbReference>
<keyword evidence="3" id="KW-1185">Reference proteome</keyword>
<dbReference type="GO" id="GO:0010181">
    <property type="term" value="F:FMN binding"/>
    <property type="evidence" value="ECO:0007669"/>
    <property type="project" value="InterPro"/>
</dbReference>
<evidence type="ECO:0000313" key="3">
    <source>
        <dbReference type="Proteomes" id="UP001212841"/>
    </source>
</evidence>
<accession>A0AAD5SMB3</accession>
<dbReference type="AlphaFoldDB" id="A0AAD5SMB3"/>
<protein>
    <recommendedName>
        <fullName evidence="1">Flavin reductase like domain-containing protein</fullName>
    </recommendedName>
</protein>
<sequence length="243" mass="26489">MYFPIAAIDTPVFLITTRLLPTNASEGDTVPDVAAGQIATWTAHSSSYYPASTGTSQRLLDIVHYGLGHAIHDESTYCSISNNPLPHSCTSNLIINHTRSFALHLLHTDQSALIPIFGLQTSRTANKFASMTHCGRPDSKHNLPPKSDASMVFDSPNIGSPLIGGVVGWNECVVVNVTENETNWLVTAECICGGKGLGEKGDESPLYLSKARQVLDPTVVQELDRVYRRDTERDTVIRRLGRS</sequence>
<reference evidence="2" key="1">
    <citation type="submission" date="2020-05" db="EMBL/GenBank/DDBJ databases">
        <title>Phylogenomic resolution of chytrid fungi.</title>
        <authorList>
            <person name="Stajich J.E."/>
            <person name="Amses K."/>
            <person name="Simmons R."/>
            <person name="Seto K."/>
            <person name="Myers J."/>
            <person name="Bonds A."/>
            <person name="Quandt C.A."/>
            <person name="Barry K."/>
            <person name="Liu P."/>
            <person name="Grigoriev I."/>
            <person name="Longcore J.E."/>
            <person name="James T.Y."/>
        </authorList>
    </citation>
    <scope>NUCLEOTIDE SEQUENCE</scope>
    <source>
        <strain evidence="2">JEL0318</strain>
    </source>
</reference>
<dbReference type="InterPro" id="IPR002563">
    <property type="entry name" value="Flavin_Rdtase-like_dom"/>
</dbReference>
<dbReference type="InterPro" id="IPR012349">
    <property type="entry name" value="Split_barrel_FMN-bd"/>
</dbReference>
<proteinExistence type="predicted"/>
<name>A0AAD5SMB3_9FUNG</name>
<dbReference type="Proteomes" id="UP001212841">
    <property type="component" value="Unassembled WGS sequence"/>
</dbReference>